<reference evidence="1 2" key="1">
    <citation type="submission" date="2014-04" db="EMBL/GenBank/DDBJ databases">
        <authorList>
            <consortium name="DOE Joint Genome Institute"/>
            <person name="Kuo A."/>
            <person name="Kohler A."/>
            <person name="Nagy L.G."/>
            <person name="Floudas D."/>
            <person name="Copeland A."/>
            <person name="Barry K.W."/>
            <person name="Cichocki N."/>
            <person name="Veneault-Fourrey C."/>
            <person name="LaButti K."/>
            <person name="Lindquist E.A."/>
            <person name="Lipzen A."/>
            <person name="Lundell T."/>
            <person name="Morin E."/>
            <person name="Murat C."/>
            <person name="Sun H."/>
            <person name="Tunlid A."/>
            <person name="Henrissat B."/>
            <person name="Grigoriev I.V."/>
            <person name="Hibbett D.S."/>
            <person name="Martin F."/>
            <person name="Nordberg H.P."/>
            <person name="Cantor M.N."/>
            <person name="Hua S.X."/>
        </authorList>
    </citation>
    <scope>NUCLEOTIDE SEQUENCE [LARGE SCALE GENOMIC DNA]</scope>
    <source>
        <strain evidence="1 2">LaAM-08-1</strain>
    </source>
</reference>
<gene>
    <name evidence="1" type="ORF">K443DRAFT_32149</name>
</gene>
<protein>
    <submittedName>
        <fullName evidence="1">Uncharacterized protein</fullName>
    </submittedName>
</protein>
<feature type="non-terminal residue" evidence="1">
    <location>
        <position position="1"/>
    </location>
</feature>
<organism evidence="1 2">
    <name type="scientific">Laccaria amethystina LaAM-08-1</name>
    <dbReference type="NCBI Taxonomy" id="1095629"/>
    <lineage>
        <taxon>Eukaryota</taxon>
        <taxon>Fungi</taxon>
        <taxon>Dikarya</taxon>
        <taxon>Basidiomycota</taxon>
        <taxon>Agaricomycotina</taxon>
        <taxon>Agaricomycetes</taxon>
        <taxon>Agaricomycetidae</taxon>
        <taxon>Agaricales</taxon>
        <taxon>Agaricineae</taxon>
        <taxon>Hydnangiaceae</taxon>
        <taxon>Laccaria</taxon>
    </lineage>
</organism>
<reference evidence="2" key="2">
    <citation type="submission" date="2015-01" db="EMBL/GenBank/DDBJ databases">
        <title>Evolutionary Origins and Diversification of the Mycorrhizal Mutualists.</title>
        <authorList>
            <consortium name="DOE Joint Genome Institute"/>
            <consortium name="Mycorrhizal Genomics Consortium"/>
            <person name="Kohler A."/>
            <person name="Kuo A."/>
            <person name="Nagy L.G."/>
            <person name="Floudas D."/>
            <person name="Copeland A."/>
            <person name="Barry K.W."/>
            <person name="Cichocki N."/>
            <person name="Veneault-Fourrey C."/>
            <person name="LaButti K."/>
            <person name="Lindquist E.A."/>
            <person name="Lipzen A."/>
            <person name="Lundell T."/>
            <person name="Morin E."/>
            <person name="Murat C."/>
            <person name="Riley R."/>
            <person name="Ohm R."/>
            <person name="Sun H."/>
            <person name="Tunlid A."/>
            <person name="Henrissat B."/>
            <person name="Grigoriev I.V."/>
            <person name="Hibbett D.S."/>
            <person name="Martin F."/>
        </authorList>
    </citation>
    <scope>NUCLEOTIDE SEQUENCE [LARGE SCALE GENOMIC DNA]</scope>
    <source>
        <strain evidence="2">LaAM-08-1</strain>
    </source>
</reference>
<sequence length="65" mass="6794">LSGLDGANDGALHSSAGLAKLMSKGANPYTTMNIVYPISEMVNNAADSTIISMTGLNRRSKVRPN</sequence>
<proteinExistence type="predicted"/>
<dbReference type="AlphaFoldDB" id="A0A0C9WKZ1"/>
<dbReference type="HOGENOM" id="CLU_2855913_0_0_1"/>
<accession>A0A0C9WKZ1</accession>
<feature type="non-terminal residue" evidence="1">
    <location>
        <position position="65"/>
    </location>
</feature>
<dbReference type="EMBL" id="KN839405">
    <property type="protein sequence ID" value="KIJ89845.1"/>
    <property type="molecule type" value="Genomic_DNA"/>
</dbReference>
<evidence type="ECO:0000313" key="1">
    <source>
        <dbReference type="EMBL" id="KIJ89845.1"/>
    </source>
</evidence>
<name>A0A0C9WKZ1_9AGAR</name>
<evidence type="ECO:0000313" key="2">
    <source>
        <dbReference type="Proteomes" id="UP000054477"/>
    </source>
</evidence>
<dbReference type="Proteomes" id="UP000054477">
    <property type="component" value="Unassembled WGS sequence"/>
</dbReference>
<keyword evidence="2" id="KW-1185">Reference proteome</keyword>